<dbReference type="PANTHER" id="PTHR12547:SF18">
    <property type="entry name" value="PROTEIN TIS11"/>
    <property type="match status" value="1"/>
</dbReference>
<reference evidence="7 8" key="1">
    <citation type="submission" date="2024-03" db="EMBL/GenBank/DDBJ databases">
        <authorList>
            <person name="Gkanogiannis A."/>
            <person name="Becerra Lopez-Lavalle L."/>
        </authorList>
    </citation>
    <scope>NUCLEOTIDE SEQUENCE [LARGE SCALE GENOMIC DNA]</scope>
</reference>
<feature type="zinc finger region" description="C3H1-type" evidence="5">
    <location>
        <begin position="119"/>
        <end position="147"/>
    </location>
</feature>
<dbReference type="InterPro" id="IPR045877">
    <property type="entry name" value="ZFP36-like"/>
</dbReference>
<dbReference type="SUPFAM" id="SSF90229">
    <property type="entry name" value="CCCH zinc finger"/>
    <property type="match status" value="1"/>
</dbReference>
<keyword evidence="2" id="KW-0677">Repeat</keyword>
<feature type="domain" description="C3H1-type" evidence="6">
    <location>
        <begin position="119"/>
        <end position="147"/>
    </location>
</feature>
<evidence type="ECO:0000313" key="7">
    <source>
        <dbReference type="EMBL" id="CAK9308661.1"/>
    </source>
</evidence>
<dbReference type="Proteomes" id="UP001642487">
    <property type="component" value="Chromosome 1"/>
</dbReference>
<dbReference type="PROSITE" id="PS50103">
    <property type="entry name" value="ZF_C3H1"/>
    <property type="match status" value="1"/>
</dbReference>
<evidence type="ECO:0000256" key="4">
    <source>
        <dbReference type="ARBA" id="ARBA00022833"/>
    </source>
</evidence>
<gene>
    <name evidence="7" type="ORF">CITCOLO1_LOCUS174</name>
</gene>
<dbReference type="EMBL" id="OZ021735">
    <property type="protein sequence ID" value="CAK9308661.1"/>
    <property type="molecule type" value="Genomic_DNA"/>
</dbReference>
<dbReference type="InterPro" id="IPR000571">
    <property type="entry name" value="Znf_CCCH"/>
</dbReference>
<evidence type="ECO:0000256" key="3">
    <source>
        <dbReference type="ARBA" id="ARBA00022771"/>
    </source>
</evidence>
<evidence type="ECO:0000259" key="6">
    <source>
        <dbReference type="PROSITE" id="PS50103"/>
    </source>
</evidence>
<dbReference type="InterPro" id="IPR036855">
    <property type="entry name" value="Znf_CCCH_sf"/>
</dbReference>
<keyword evidence="1 5" id="KW-0479">Metal-binding</keyword>
<protein>
    <recommendedName>
        <fullName evidence="6">C3H1-type domain-containing protein</fullName>
    </recommendedName>
</protein>
<evidence type="ECO:0000256" key="1">
    <source>
        <dbReference type="ARBA" id="ARBA00022723"/>
    </source>
</evidence>
<accession>A0ABP0XNY3</accession>
<proteinExistence type="predicted"/>
<dbReference type="SMART" id="SM00356">
    <property type="entry name" value="ZnF_C3H1"/>
    <property type="match status" value="1"/>
</dbReference>
<keyword evidence="3 5" id="KW-0863">Zinc-finger</keyword>
<dbReference type="Gene3D" id="4.10.1000.10">
    <property type="entry name" value="Zinc finger, CCCH-type"/>
    <property type="match status" value="1"/>
</dbReference>
<dbReference type="PANTHER" id="PTHR12547">
    <property type="entry name" value="CCCH ZINC FINGER/TIS11-RELATED"/>
    <property type="match status" value="1"/>
</dbReference>
<evidence type="ECO:0000313" key="8">
    <source>
        <dbReference type="Proteomes" id="UP001642487"/>
    </source>
</evidence>
<evidence type="ECO:0000256" key="2">
    <source>
        <dbReference type="ARBA" id="ARBA00022737"/>
    </source>
</evidence>
<name>A0ABP0XNY3_9ROSI</name>
<evidence type="ECO:0000256" key="5">
    <source>
        <dbReference type="PROSITE-ProRule" id="PRU00723"/>
    </source>
</evidence>
<keyword evidence="4 5" id="KW-0862">Zinc</keyword>
<dbReference type="Pfam" id="PF00642">
    <property type="entry name" value="zf-CCCH"/>
    <property type="match status" value="1"/>
</dbReference>
<keyword evidence="8" id="KW-1185">Reference proteome</keyword>
<sequence>MDNHLVIGGTRHYHQETNCKSPTIIDHYTIMNHYASSTSGSNSFSSRGAGSPLSPLSAIENLETPRVRSPQIYGTPVKVDEEVIVMDGILINSIPGGAKTVRSPLDSGSGGGLSSGKNQYRTDICRYWEDAGSCRFGHKCQFAHGKEDLRPGRLPVRTKPKFNEAYGLKFRNSHSLTGIAATKTQSNSVDTITKTEISKRGVTTTPSSTSIRHMNIKPSLISTISIIDWSPEDDGIKIVVPKTESTKREDVNQHIHGVLYGSTTGMTKKRLPVFAQLCSGKLQQE</sequence>
<organism evidence="7 8">
    <name type="scientific">Citrullus colocynthis</name>
    <name type="common">colocynth</name>
    <dbReference type="NCBI Taxonomy" id="252529"/>
    <lineage>
        <taxon>Eukaryota</taxon>
        <taxon>Viridiplantae</taxon>
        <taxon>Streptophyta</taxon>
        <taxon>Embryophyta</taxon>
        <taxon>Tracheophyta</taxon>
        <taxon>Spermatophyta</taxon>
        <taxon>Magnoliopsida</taxon>
        <taxon>eudicotyledons</taxon>
        <taxon>Gunneridae</taxon>
        <taxon>Pentapetalae</taxon>
        <taxon>rosids</taxon>
        <taxon>fabids</taxon>
        <taxon>Cucurbitales</taxon>
        <taxon>Cucurbitaceae</taxon>
        <taxon>Benincaseae</taxon>
        <taxon>Citrullus</taxon>
    </lineage>
</organism>